<dbReference type="EMBL" id="BMZH01000005">
    <property type="protein sequence ID" value="GHA93844.1"/>
    <property type="molecule type" value="Genomic_DNA"/>
</dbReference>
<feature type="chain" id="PRO_5035230497" evidence="1">
    <location>
        <begin position="18"/>
        <end position="639"/>
    </location>
</feature>
<keyword evidence="1" id="KW-0732">Signal</keyword>
<reference evidence="2" key="2">
    <citation type="submission" date="2020-09" db="EMBL/GenBank/DDBJ databases">
        <authorList>
            <person name="Sun Q."/>
            <person name="Kim S."/>
        </authorList>
    </citation>
    <scope>NUCLEOTIDE SEQUENCE</scope>
    <source>
        <strain evidence="2">KCTC 32513</strain>
    </source>
</reference>
<gene>
    <name evidence="2" type="ORF">GCM10009069_16170</name>
</gene>
<reference evidence="2" key="1">
    <citation type="journal article" date="2014" name="Int. J. Syst. Evol. Microbiol.">
        <title>Complete genome sequence of Corynebacterium casei LMG S-19264T (=DSM 44701T), isolated from a smear-ripened cheese.</title>
        <authorList>
            <consortium name="US DOE Joint Genome Institute (JGI-PGF)"/>
            <person name="Walter F."/>
            <person name="Albersmeier A."/>
            <person name="Kalinowski J."/>
            <person name="Ruckert C."/>
        </authorList>
    </citation>
    <scope>NUCLEOTIDE SEQUENCE</scope>
    <source>
        <strain evidence="2">KCTC 32513</strain>
    </source>
</reference>
<dbReference type="RefSeq" id="WP_189497219.1">
    <property type="nucleotide sequence ID" value="NZ_BMZH01000005.1"/>
</dbReference>
<keyword evidence="3" id="KW-1185">Reference proteome</keyword>
<protein>
    <submittedName>
        <fullName evidence="2">Uncharacterized protein</fullName>
    </submittedName>
</protein>
<comment type="caution">
    <text evidence="2">The sequence shown here is derived from an EMBL/GenBank/DDBJ whole genome shotgun (WGS) entry which is preliminary data.</text>
</comment>
<organism evidence="2 3">
    <name type="scientific">Algimonas arctica</name>
    <dbReference type="NCBI Taxonomy" id="1479486"/>
    <lineage>
        <taxon>Bacteria</taxon>
        <taxon>Pseudomonadati</taxon>
        <taxon>Pseudomonadota</taxon>
        <taxon>Alphaproteobacteria</taxon>
        <taxon>Maricaulales</taxon>
        <taxon>Robiginitomaculaceae</taxon>
        <taxon>Algimonas</taxon>
    </lineage>
</organism>
<dbReference type="PROSITE" id="PS51257">
    <property type="entry name" value="PROKAR_LIPOPROTEIN"/>
    <property type="match status" value="1"/>
</dbReference>
<evidence type="ECO:0000256" key="1">
    <source>
        <dbReference type="SAM" id="SignalP"/>
    </source>
</evidence>
<sequence>MRKALISLLGTSMLASGALTSGCASTAKGVTKSTFVAGPDISLTQSAPRGTALAVVRYPAFIEDDAEADFAVAYAGMAIGGGNGASDPVATQALADSVILKSNFFAMSLYRELASRLPEHSVLLSPHRITKASDGSLTSEPMTQAESIASVVTVDFTAYSYPDLERMMGGKPLTFGDLFTPIITVRTDPRAAVGSEGVLMASAPIIGAAAGGNYSQAITDATTLQSGRIEAGVPELDILSHLSGTPRLMPATQGLRDRSRGAVKSYPIEKIQLNGAKLATLGEDDTDILETPFTDGFANQIIMLINTTDATKAAMLRRADVIADYDDNLAALTLVGSDDPDYLTRFRYAERLLEAEQKYLSVQSLRLYDGVINGEMGGQVRDMLKEEYRVLERRRQLARQQNIATAAAFAAALGGVAIATQDNNGRGSSLGQQIAAQAMIQGAIFAATEAMRKNKLSKGVGTNYLQSVVPALEAQTEIQVDLIDSSETITAIRFEDLKTKLSELYSDNQRALDTVATRCVYKGPVEAGTWLGACENGVANGSGVGIFRNRAGDLVEHYGYARAGVADGPGYRIVRAPNGSYSIEGNFSGGMANGVAQVERSGSVALRRYTGGRDMGAAPAGSIIASPFAAPYTVGDRTG</sequence>
<name>A0A8J3G2F8_9PROT</name>
<dbReference type="AlphaFoldDB" id="A0A8J3G2F8"/>
<accession>A0A8J3G2F8</accession>
<evidence type="ECO:0000313" key="2">
    <source>
        <dbReference type="EMBL" id="GHA93844.1"/>
    </source>
</evidence>
<evidence type="ECO:0000313" key="3">
    <source>
        <dbReference type="Proteomes" id="UP000634004"/>
    </source>
</evidence>
<feature type="signal peptide" evidence="1">
    <location>
        <begin position="1"/>
        <end position="17"/>
    </location>
</feature>
<proteinExistence type="predicted"/>
<dbReference type="Proteomes" id="UP000634004">
    <property type="component" value="Unassembled WGS sequence"/>
</dbReference>